<keyword evidence="3" id="KW-0732">Signal</keyword>
<dbReference type="FunFam" id="3.10.105.10:FF:000006">
    <property type="entry name" value="Peptide ABC transporter substrate-binding protein"/>
    <property type="match status" value="1"/>
</dbReference>
<evidence type="ECO:0000259" key="4">
    <source>
        <dbReference type="Pfam" id="PF00496"/>
    </source>
</evidence>
<sequence>YKRMKRNPDFRVYERPSLGYAYIGYNLENPLFKDRRVRQALTYALNRREIVDYVLYGHAVVATGIFPNHMWYHNPQVMPYAYSPEKARQLLAEAGWTDSNGDGILDKEGKPFRFTLITNSGNDVRRDIAVLAQRQWSEIGIAVVPRLYEWSTFLSTYINPRNFDACILGWSLSIDPDAYSIWHSSQIKDGFNFVSYCNEEVDRLLVLGRREYGKEKRQAIYRRIHEIIAEDQPYTFLYVSEEMPVLSRKFVAVEQLDDKKIYRPIKMEKSGLMHDLIRWYVPATAIAI</sequence>
<evidence type="ECO:0000313" key="5">
    <source>
        <dbReference type="EMBL" id="GAG93825.1"/>
    </source>
</evidence>
<dbReference type="PANTHER" id="PTHR30290">
    <property type="entry name" value="PERIPLASMIC BINDING COMPONENT OF ABC TRANSPORTER"/>
    <property type="match status" value="1"/>
</dbReference>
<accession>X1BFL9</accession>
<dbReference type="SUPFAM" id="SSF53850">
    <property type="entry name" value="Periplasmic binding protein-like II"/>
    <property type="match status" value="1"/>
</dbReference>
<reference evidence="5" key="1">
    <citation type="journal article" date="2014" name="Front. Microbiol.">
        <title>High frequency of phylogenetically diverse reductive dehalogenase-homologous genes in deep subseafloor sedimentary metagenomes.</title>
        <authorList>
            <person name="Kawai M."/>
            <person name="Futagami T."/>
            <person name="Toyoda A."/>
            <person name="Takaki Y."/>
            <person name="Nishi S."/>
            <person name="Hori S."/>
            <person name="Arai W."/>
            <person name="Tsubouchi T."/>
            <person name="Morono Y."/>
            <person name="Uchiyama I."/>
            <person name="Ito T."/>
            <person name="Fujiyama A."/>
            <person name="Inagaki F."/>
            <person name="Takami H."/>
        </authorList>
    </citation>
    <scope>NUCLEOTIDE SEQUENCE</scope>
    <source>
        <strain evidence="5">Expedition CK06-06</strain>
    </source>
</reference>
<feature type="non-terminal residue" evidence="5">
    <location>
        <position position="1"/>
    </location>
</feature>
<organism evidence="5">
    <name type="scientific">marine sediment metagenome</name>
    <dbReference type="NCBI Taxonomy" id="412755"/>
    <lineage>
        <taxon>unclassified sequences</taxon>
        <taxon>metagenomes</taxon>
        <taxon>ecological metagenomes</taxon>
    </lineage>
</organism>
<dbReference type="InterPro" id="IPR039424">
    <property type="entry name" value="SBP_5"/>
</dbReference>
<evidence type="ECO:0000256" key="1">
    <source>
        <dbReference type="ARBA" id="ARBA00005695"/>
    </source>
</evidence>
<dbReference type="GO" id="GO:1904680">
    <property type="term" value="F:peptide transmembrane transporter activity"/>
    <property type="evidence" value="ECO:0007669"/>
    <property type="project" value="TreeGrafter"/>
</dbReference>
<protein>
    <recommendedName>
        <fullName evidence="4">Solute-binding protein family 5 domain-containing protein</fullName>
    </recommendedName>
</protein>
<evidence type="ECO:0000256" key="3">
    <source>
        <dbReference type="ARBA" id="ARBA00022729"/>
    </source>
</evidence>
<evidence type="ECO:0000256" key="2">
    <source>
        <dbReference type="ARBA" id="ARBA00022448"/>
    </source>
</evidence>
<dbReference type="InterPro" id="IPR000914">
    <property type="entry name" value="SBP_5_dom"/>
</dbReference>
<feature type="domain" description="Solute-binding protein family 5" evidence="4">
    <location>
        <begin position="3"/>
        <end position="182"/>
    </location>
</feature>
<name>X1BFL9_9ZZZZ</name>
<dbReference type="PANTHER" id="PTHR30290:SF9">
    <property type="entry name" value="OLIGOPEPTIDE-BINDING PROTEIN APPA"/>
    <property type="match status" value="1"/>
</dbReference>
<feature type="non-terminal residue" evidence="5">
    <location>
        <position position="288"/>
    </location>
</feature>
<dbReference type="AlphaFoldDB" id="X1BFL9"/>
<dbReference type="Gene3D" id="3.10.105.10">
    <property type="entry name" value="Dipeptide-binding Protein, Domain 3"/>
    <property type="match status" value="1"/>
</dbReference>
<proteinExistence type="inferred from homology"/>
<dbReference type="Pfam" id="PF00496">
    <property type="entry name" value="SBP_bac_5"/>
    <property type="match status" value="1"/>
</dbReference>
<dbReference type="GO" id="GO:0015833">
    <property type="term" value="P:peptide transport"/>
    <property type="evidence" value="ECO:0007669"/>
    <property type="project" value="TreeGrafter"/>
</dbReference>
<comment type="caution">
    <text evidence="5">The sequence shown here is derived from an EMBL/GenBank/DDBJ whole genome shotgun (WGS) entry which is preliminary data.</text>
</comment>
<comment type="similarity">
    <text evidence="1">Belongs to the bacterial solute-binding protein 5 family.</text>
</comment>
<dbReference type="EMBL" id="BART01022230">
    <property type="protein sequence ID" value="GAG93825.1"/>
    <property type="molecule type" value="Genomic_DNA"/>
</dbReference>
<keyword evidence="2" id="KW-0813">Transport</keyword>
<gene>
    <name evidence="5" type="ORF">S01H4_40755</name>
</gene>